<reference evidence="1" key="1">
    <citation type="submission" date="2020-04" db="EMBL/GenBank/DDBJ databases">
        <authorList>
            <person name="Chiriac C."/>
            <person name="Salcher M."/>
            <person name="Ghai R."/>
            <person name="Kavagutti S V."/>
        </authorList>
    </citation>
    <scope>NUCLEOTIDE SEQUENCE</scope>
</reference>
<gene>
    <name evidence="1" type="ORF">UFOVP507_24</name>
</gene>
<accession>A0A6J5MQN5</accession>
<sequence length="50" mass="5983">MKYTNENPPIKNLNWRYTGSTETNVLKTWAQYGFKPAKKYIFIVTKQEIK</sequence>
<organism evidence="1">
    <name type="scientific">uncultured Caudovirales phage</name>
    <dbReference type="NCBI Taxonomy" id="2100421"/>
    <lineage>
        <taxon>Viruses</taxon>
        <taxon>Duplodnaviria</taxon>
        <taxon>Heunggongvirae</taxon>
        <taxon>Uroviricota</taxon>
        <taxon>Caudoviricetes</taxon>
        <taxon>Peduoviridae</taxon>
        <taxon>Maltschvirus</taxon>
        <taxon>Maltschvirus maltsch</taxon>
    </lineage>
</organism>
<dbReference type="EMBL" id="LR796486">
    <property type="protein sequence ID" value="CAB4147346.1"/>
    <property type="molecule type" value="Genomic_DNA"/>
</dbReference>
<evidence type="ECO:0000313" key="1">
    <source>
        <dbReference type="EMBL" id="CAB4147346.1"/>
    </source>
</evidence>
<proteinExistence type="predicted"/>
<protein>
    <submittedName>
        <fullName evidence="1">Uncharacterized protein</fullName>
    </submittedName>
</protein>
<name>A0A6J5MQN5_9CAUD</name>